<feature type="region of interest" description="Disordered" evidence="1">
    <location>
        <begin position="84"/>
        <end position="104"/>
    </location>
</feature>
<reference evidence="4" key="1">
    <citation type="journal article" date="2020" name="mSystems">
        <title>Genome- and Community-Level Interaction Insights into Carbon Utilization and Element Cycling Functions of Hydrothermarchaeota in Hydrothermal Sediment.</title>
        <authorList>
            <person name="Zhou Z."/>
            <person name="Liu Y."/>
            <person name="Xu W."/>
            <person name="Pan J."/>
            <person name="Luo Z.H."/>
            <person name="Li M."/>
        </authorList>
    </citation>
    <scope>NUCLEOTIDE SEQUENCE [LARGE SCALE GENOMIC DNA]</scope>
    <source>
        <strain evidence="4">SpSt-573</strain>
    </source>
</reference>
<dbReference type="PANTHER" id="PTHR34512:SF30">
    <property type="entry name" value="OUTER MEMBRANE PROTEIN ASSEMBLY FACTOR BAMB"/>
    <property type="match status" value="1"/>
</dbReference>
<comment type="caution">
    <text evidence="4">The sequence shown here is derived from an EMBL/GenBank/DDBJ whole genome shotgun (WGS) entry which is preliminary data.</text>
</comment>
<dbReference type="InterPro" id="IPR002372">
    <property type="entry name" value="PQQ_rpt_dom"/>
</dbReference>
<organism evidence="4">
    <name type="scientific">Anaerolinea thermolimosa</name>
    <dbReference type="NCBI Taxonomy" id="229919"/>
    <lineage>
        <taxon>Bacteria</taxon>
        <taxon>Bacillati</taxon>
        <taxon>Chloroflexota</taxon>
        <taxon>Anaerolineae</taxon>
        <taxon>Anaerolineales</taxon>
        <taxon>Anaerolineaceae</taxon>
        <taxon>Anaerolinea</taxon>
    </lineage>
</organism>
<dbReference type="Gene3D" id="2.130.10.10">
    <property type="entry name" value="YVTN repeat-like/Quinoprotein amine dehydrogenase"/>
    <property type="match status" value="1"/>
</dbReference>
<feature type="chain" id="PRO_5027664709" description="Pyrrolo-quinoline quinone repeat domain-containing protein" evidence="2">
    <location>
        <begin position="28"/>
        <end position="600"/>
    </location>
</feature>
<sequence length="600" mass="64365">MTSRSFSRGVMLVIGALWMTACTAVIAPQATPGLTATAGETGVIESPTPSPEPTRPAPPTLPAEPSLTPEMAAETLPALTPVELSGAPSCSPPERAEEEALQGWSQLGRDPRRTSFYPAEVSWPWKVRWIWNGPADGGEGNPAMDHLKLPQGVQPVSGDGRLYVGHSDGRVRAIAEETGQTVWTSESLGGAIVNAGAYSPDTGCVYFGAQNGKFTLLDARTGELKRMVDLHGAIDMAPLLAGDRVFVGSQSGVFYALDSSTLTQRWAYDAGAALIASPAFSENHGGMVILLAEDRTVHALSANTGKLLWRVTVNADVDPIRKTVFADTFPVVSDRHDVVIVRSYLNWEKIWQPDGGAPSTVEGIREFLTRNSEYQSLFVLNLTDGSPRFVAPVMLGAIGNGGDLESTPPQVALRRLADGTEVATLLWRNRQSCPPSYCDSRSDTTLGEMDLTTGNIRFVQDHKDQGNMRLPTDEQSPLALAGDMIFYAHWQLLGTLKVVDRSAALGESYASPITTRELTPALNTLAPGVCAGRSAHFCPGGMSSPGEGFAVDPGFYIYVSEERIYDQFWTTPVRSAVISRGAIYWKSVDGAIVALASLEP</sequence>
<protein>
    <recommendedName>
        <fullName evidence="3">Pyrrolo-quinoline quinone repeat domain-containing protein</fullName>
    </recommendedName>
</protein>
<dbReference type="PROSITE" id="PS51257">
    <property type="entry name" value="PROKAR_LIPOPROTEIN"/>
    <property type="match status" value="1"/>
</dbReference>
<evidence type="ECO:0000256" key="1">
    <source>
        <dbReference type="SAM" id="MobiDB-lite"/>
    </source>
</evidence>
<dbReference type="InterPro" id="IPR011047">
    <property type="entry name" value="Quinoprotein_ADH-like_sf"/>
</dbReference>
<feature type="compositionally biased region" description="Pro residues" evidence="1">
    <location>
        <begin position="48"/>
        <end position="62"/>
    </location>
</feature>
<keyword evidence="2" id="KW-0732">Signal</keyword>
<evidence type="ECO:0000259" key="3">
    <source>
        <dbReference type="Pfam" id="PF13360"/>
    </source>
</evidence>
<dbReference type="Gene3D" id="2.40.10.480">
    <property type="match status" value="1"/>
</dbReference>
<feature type="signal peptide" evidence="2">
    <location>
        <begin position="1"/>
        <end position="27"/>
    </location>
</feature>
<evidence type="ECO:0000313" key="4">
    <source>
        <dbReference type="EMBL" id="HGS21238.1"/>
    </source>
</evidence>
<dbReference type="InterPro" id="IPR015943">
    <property type="entry name" value="WD40/YVTN_repeat-like_dom_sf"/>
</dbReference>
<dbReference type="SMART" id="SM00564">
    <property type="entry name" value="PQQ"/>
    <property type="match status" value="4"/>
</dbReference>
<feature type="domain" description="Pyrrolo-quinoline quinone repeat" evidence="3">
    <location>
        <begin position="168"/>
        <end position="333"/>
    </location>
</feature>
<dbReference type="AlphaFoldDB" id="A0A7C4KH06"/>
<gene>
    <name evidence="4" type="ORF">ENT37_05145</name>
</gene>
<evidence type="ECO:0000256" key="2">
    <source>
        <dbReference type="SAM" id="SignalP"/>
    </source>
</evidence>
<name>A0A7C4KH06_9CHLR</name>
<dbReference type="Pfam" id="PF13360">
    <property type="entry name" value="PQQ_2"/>
    <property type="match status" value="1"/>
</dbReference>
<dbReference type="PANTHER" id="PTHR34512">
    <property type="entry name" value="CELL SURFACE PROTEIN"/>
    <property type="match status" value="1"/>
</dbReference>
<proteinExistence type="predicted"/>
<dbReference type="InterPro" id="IPR018391">
    <property type="entry name" value="PQQ_b-propeller_rpt"/>
</dbReference>
<dbReference type="SUPFAM" id="SSF50998">
    <property type="entry name" value="Quinoprotein alcohol dehydrogenase-like"/>
    <property type="match status" value="1"/>
</dbReference>
<dbReference type="EMBL" id="DSYK01000265">
    <property type="protein sequence ID" value="HGS21238.1"/>
    <property type="molecule type" value="Genomic_DNA"/>
</dbReference>
<accession>A0A7C4KH06</accession>
<feature type="region of interest" description="Disordered" evidence="1">
    <location>
        <begin position="39"/>
        <end position="67"/>
    </location>
</feature>